<comment type="caution">
    <text evidence="1">The sequence shown here is derived from an EMBL/GenBank/DDBJ whole genome shotgun (WGS) entry which is preliminary data.</text>
</comment>
<accession>A0ACC1IVY9</accession>
<dbReference type="EMBL" id="JANBPG010000011">
    <property type="protein sequence ID" value="KAJ1901903.1"/>
    <property type="molecule type" value="Genomic_DNA"/>
</dbReference>
<reference evidence="1" key="1">
    <citation type="submission" date="2022-07" db="EMBL/GenBank/DDBJ databases">
        <title>Phylogenomic reconstructions and comparative analyses of Kickxellomycotina fungi.</title>
        <authorList>
            <person name="Reynolds N.K."/>
            <person name="Stajich J.E."/>
            <person name="Barry K."/>
            <person name="Grigoriev I.V."/>
            <person name="Crous P."/>
            <person name="Smith M.E."/>
        </authorList>
    </citation>
    <scope>NUCLEOTIDE SEQUENCE</scope>
    <source>
        <strain evidence="1">Benny 63K</strain>
    </source>
</reference>
<keyword evidence="2" id="KW-1185">Reference proteome</keyword>
<organism evidence="1 2">
    <name type="scientific">Kickxella alabastrina</name>
    <dbReference type="NCBI Taxonomy" id="61397"/>
    <lineage>
        <taxon>Eukaryota</taxon>
        <taxon>Fungi</taxon>
        <taxon>Fungi incertae sedis</taxon>
        <taxon>Zoopagomycota</taxon>
        <taxon>Kickxellomycotina</taxon>
        <taxon>Kickxellomycetes</taxon>
        <taxon>Kickxellales</taxon>
        <taxon>Kickxellaceae</taxon>
        <taxon>Kickxella</taxon>
    </lineage>
</organism>
<proteinExistence type="predicted"/>
<evidence type="ECO:0000313" key="1">
    <source>
        <dbReference type="EMBL" id="KAJ1901903.1"/>
    </source>
</evidence>
<name>A0ACC1IVY9_9FUNG</name>
<dbReference type="Proteomes" id="UP001150581">
    <property type="component" value="Unassembled WGS sequence"/>
</dbReference>
<protein>
    <submittedName>
        <fullName evidence="1">Uncharacterized protein</fullName>
    </submittedName>
</protein>
<evidence type="ECO:0000313" key="2">
    <source>
        <dbReference type="Proteomes" id="UP001150581"/>
    </source>
</evidence>
<gene>
    <name evidence="1" type="ORF">LPJ66_000412</name>
</gene>
<sequence length="704" mass="74966">MSEEVCTIFVVGFPDDMKEREFQNMFTFSSGFVAARLTIPSADDIAEKDQKKTADKDQKKQTIGFAKFRTRADAIKARDVLTNRRVDADGVQVLKAELAKKDLYTWRTPFSLGLGTSKGATFGLDTPNTALGFQHKQQQPQTPVAQPQQPLQPLQPSQQQAQAQKPKLQLQSSQQQQQQGVLSQSGPRTAGISGSMMSSANRPEHLRISASRAFNPFNDAPLASAPILGSNSHRSFSASQFSSAFSNSSSIESSGSASVSQMSGAGGAMGGFMFSDQISNNLQAAGSHSSSGMMLHRRGSVHGTTPVSSSMGVSAGGGSVSSMYQQQLSMSEQGSSDSEMLQMTGQSHQLQLSPPLQAQTSAQQQPQPQMPQQSQKQMPQQPPKGYGSQRPALLDIAALQPRINQLSLGQMSASTLISPMGMPYTPSAKTPMGMVLPMATTRSVNTNDQNPPCNTLYVGNLPAGAMEEELRLIFQQALGFKRMSYRAKPCSGPMCFVEFDNIDFATLAMNELDGRMLSNSVGSGIRLSYSKNPLGVRSNQPGGAPPATPVLNSAAAAAVVAAMSGGYHHINGSPYGYSMAALQQQQHLQHQQQHLQRHNATPSPPGSAMMARNTSAMTLPQHQAVGGHRHSMSSSSAASPLPSPGTAMSSGDQTAVPKDALSFLHQPIHQLHKQASNDHPISSNGSPTPPQTSANSVNHIALEQ</sequence>